<feature type="transmembrane region" description="Helical" evidence="1">
    <location>
        <begin position="455"/>
        <end position="472"/>
    </location>
</feature>
<proteinExistence type="predicted"/>
<feature type="transmembrane region" description="Helical" evidence="1">
    <location>
        <begin position="509"/>
        <end position="525"/>
    </location>
</feature>
<organism evidence="2">
    <name type="scientific">Bellilinea caldifistulae</name>
    <dbReference type="NCBI Taxonomy" id="360411"/>
    <lineage>
        <taxon>Bacteria</taxon>
        <taxon>Bacillati</taxon>
        <taxon>Chloroflexota</taxon>
        <taxon>Anaerolineae</taxon>
        <taxon>Anaerolineales</taxon>
        <taxon>Anaerolineaceae</taxon>
        <taxon>Bellilinea</taxon>
    </lineage>
</organism>
<feature type="transmembrane region" description="Helical" evidence="1">
    <location>
        <begin position="145"/>
        <end position="162"/>
    </location>
</feature>
<feature type="transmembrane region" description="Helical" evidence="1">
    <location>
        <begin position="425"/>
        <end position="443"/>
    </location>
</feature>
<feature type="transmembrane region" description="Helical" evidence="1">
    <location>
        <begin position="92"/>
        <end position="111"/>
    </location>
</feature>
<keyword evidence="1" id="KW-0472">Membrane</keyword>
<feature type="transmembrane region" description="Helical" evidence="1">
    <location>
        <begin position="210"/>
        <end position="234"/>
    </location>
</feature>
<feature type="transmembrane region" description="Helical" evidence="1">
    <location>
        <begin position="277"/>
        <end position="298"/>
    </location>
</feature>
<dbReference type="AlphaFoldDB" id="A0A7C4KXJ5"/>
<feature type="transmembrane region" description="Helical" evidence="1">
    <location>
        <begin position="360"/>
        <end position="381"/>
    </location>
</feature>
<comment type="caution">
    <text evidence="2">The sequence shown here is derived from an EMBL/GenBank/DDBJ whole genome shotgun (WGS) entry which is preliminary data.</text>
</comment>
<feature type="transmembrane region" description="Helical" evidence="1">
    <location>
        <begin position="310"/>
        <end position="330"/>
    </location>
</feature>
<feature type="transmembrane region" description="Helical" evidence="1">
    <location>
        <begin position="7"/>
        <end position="26"/>
    </location>
</feature>
<gene>
    <name evidence="2" type="ORF">ENT17_00840</name>
</gene>
<name>A0A7C4KXJ5_9CHLR</name>
<reference evidence="2" key="1">
    <citation type="journal article" date="2020" name="mSystems">
        <title>Genome- and Community-Level Interaction Insights into Carbon Utilization and Element Cycling Functions of Hydrothermarchaeota in Hydrothermal Sediment.</title>
        <authorList>
            <person name="Zhou Z."/>
            <person name="Liu Y."/>
            <person name="Xu W."/>
            <person name="Pan J."/>
            <person name="Luo Z.H."/>
            <person name="Li M."/>
        </authorList>
    </citation>
    <scope>NUCLEOTIDE SEQUENCE [LARGE SCALE GENOMIC DNA]</scope>
    <source>
        <strain evidence="2">SpSt-556</strain>
    </source>
</reference>
<evidence type="ECO:0000256" key="1">
    <source>
        <dbReference type="SAM" id="Phobius"/>
    </source>
</evidence>
<protein>
    <submittedName>
        <fullName evidence="2">Uncharacterized protein</fullName>
    </submittedName>
</protein>
<feature type="transmembrane region" description="Helical" evidence="1">
    <location>
        <begin position="246"/>
        <end position="270"/>
    </location>
</feature>
<accession>A0A7C4KXJ5</accession>
<evidence type="ECO:0000313" key="2">
    <source>
        <dbReference type="EMBL" id="HGS86146.1"/>
    </source>
</evidence>
<feature type="transmembrane region" description="Helical" evidence="1">
    <location>
        <begin position="545"/>
        <end position="563"/>
    </location>
</feature>
<keyword evidence="1" id="KW-0812">Transmembrane</keyword>
<keyword evidence="1" id="KW-1133">Transmembrane helix</keyword>
<dbReference type="EMBL" id="DSXR01000014">
    <property type="protein sequence ID" value="HGS86146.1"/>
    <property type="molecule type" value="Genomic_DNA"/>
</dbReference>
<feature type="transmembrane region" description="Helical" evidence="1">
    <location>
        <begin position="478"/>
        <end position="497"/>
    </location>
</feature>
<sequence length="682" mass="77494">MKLNRFEAIFTVIVIAVHLLVILAPMNNLLDRWFTTDDAFYYFQVARNISEGRGSSLDGFNLSNGYHPLWMGVLIPFFALARFDLFVPLRLVVFLSVLISLATGILLYRFLSRSVNPSLAKLAAVFWVLFPPIHRSVTQLGMESALNALCVIVLIHQTSLLLEKPISDEKWRDRFILGVMACFALFARLDNVFLILTIGLVLVFRSQRKFIFWLAYLLVGLISIYLAFFTRIGFPRFLTDFQSTLYAMVGIGVPIKLLFAFAGGMFIPVWNGIRKELIRVVMVSFTSTGLIGVILLILNAVEVVGSYPRLVVLLDVFFSVLLFLPVRWLAVRLVEKDKGDETSPLREFSRNFCDWFRRGAGYALPVVILLIFYLLLNLYWFGTPTPVSGQIKHWWGTIPDVVYGKPVNSMPALFGFFENSGQSPWWLLFLPVSVILDTLLGGLEGQTTSVWLKNGLMLGWLALLLAGLWLRIKKRGIDAQTLMIFPLLTACLLQILYYTGSYYVNHRPWYWVNHLILGVLLYSFSLDGWNSLVSATENKSVRLPAFSTVVMVAVGLWGSIYLLSSFALQKDDKTAYYLEEVERLQQHTPAGVRIGMPGGGTTAYFIRGRTIVNLDGLINSFDYFQHLKSGRGRDYLDQMGLDYVFGNPGMIEDSAPYYQLLEGRLEPEADILDFRLYRYRLP</sequence>
<feature type="transmembrane region" description="Helical" evidence="1">
    <location>
        <begin position="174"/>
        <end position="203"/>
    </location>
</feature>